<dbReference type="InterPro" id="IPR029787">
    <property type="entry name" value="Nucleotide_cyclase"/>
</dbReference>
<evidence type="ECO:0008006" key="3">
    <source>
        <dbReference type="Google" id="ProtNLM"/>
    </source>
</evidence>
<gene>
    <name evidence="1" type="ORF">Pgy4_42539</name>
</gene>
<dbReference type="HOGENOM" id="CLU_3055170_0_0_6"/>
<organism evidence="1 2">
    <name type="scientific">Pseudomonas savastanoi pv. glycinea str. race 4</name>
    <dbReference type="NCBI Taxonomy" id="875330"/>
    <lineage>
        <taxon>Bacteria</taxon>
        <taxon>Pseudomonadati</taxon>
        <taxon>Pseudomonadota</taxon>
        <taxon>Gammaproteobacteria</taxon>
        <taxon>Pseudomonadales</taxon>
        <taxon>Pseudomonadaceae</taxon>
        <taxon>Pseudomonas</taxon>
    </lineage>
</organism>
<reference evidence="1 2" key="1">
    <citation type="journal article" date="2011" name="PLoS Pathog.">
        <title>Dynamic evolution of pathogenicity revealed by sequencing and comparative genomics of 19 Pseudomonas syringae isolates.</title>
        <authorList>
            <person name="Baltrus D.A."/>
            <person name="Nishimura M.T."/>
            <person name="Romanchuk A."/>
            <person name="Chang J.H."/>
            <person name="Mukhtar M.S."/>
            <person name="Cherkis K."/>
            <person name="Roach J."/>
            <person name="Grant S.R."/>
            <person name="Jones C.D."/>
            <person name="Dangl J.L."/>
        </authorList>
    </citation>
    <scope>NUCLEOTIDE SEQUENCE [LARGE SCALE GENOMIC DNA]</scope>
    <source>
        <strain evidence="2">race 4</strain>
    </source>
</reference>
<sequence>TSDDSLPMKNPYPEAGRDVHSLLLHADEALYRAKRAGRPQIKIYEPDAGAHYS</sequence>
<dbReference type="EMBL" id="ADWY01004344">
    <property type="protein sequence ID" value="EGH19663.1"/>
    <property type="molecule type" value="Genomic_DNA"/>
</dbReference>
<dbReference type="InterPro" id="IPR043128">
    <property type="entry name" value="Rev_trsase/Diguanyl_cyclase"/>
</dbReference>
<feature type="non-terminal residue" evidence="1">
    <location>
        <position position="1"/>
    </location>
</feature>
<accession>F3CK71</accession>
<evidence type="ECO:0000313" key="2">
    <source>
        <dbReference type="Proteomes" id="UP000005466"/>
    </source>
</evidence>
<comment type="caution">
    <text evidence="1">The sequence shown here is derived from an EMBL/GenBank/DDBJ whole genome shotgun (WGS) entry which is preliminary data.</text>
</comment>
<proteinExistence type="predicted"/>
<evidence type="ECO:0000313" key="1">
    <source>
        <dbReference type="EMBL" id="EGH19663.1"/>
    </source>
</evidence>
<dbReference type="AlphaFoldDB" id="F3CK71"/>
<dbReference type="SUPFAM" id="SSF55073">
    <property type="entry name" value="Nucleotide cyclase"/>
    <property type="match status" value="1"/>
</dbReference>
<dbReference type="Proteomes" id="UP000005466">
    <property type="component" value="Unassembled WGS sequence"/>
</dbReference>
<name>F3CK71_PSESG</name>
<dbReference type="Gene3D" id="3.30.70.270">
    <property type="match status" value="1"/>
</dbReference>
<protein>
    <recommendedName>
        <fullName evidence="3">GGDEF domain-containing protein</fullName>
    </recommendedName>
</protein>